<dbReference type="EMBL" id="CM003534">
    <property type="protein sequence ID" value="RCV32486.1"/>
    <property type="molecule type" value="Genomic_DNA"/>
</dbReference>
<reference evidence="1" key="2">
    <citation type="submission" date="2015-07" db="EMBL/GenBank/DDBJ databases">
        <authorList>
            <person name="Noorani M."/>
        </authorList>
    </citation>
    <scope>NUCLEOTIDE SEQUENCE</scope>
    <source>
        <strain evidence="1">Yugu1</strain>
    </source>
</reference>
<evidence type="ECO:0000313" key="1">
    <source>
        <dbReference type="EMBL" id="RCV32486.1"/>
    </source>
</evidence>
<organism evidence="1">
    <name type="scientific">Setaria italica</name>
    <name type="common">Foxtail millet</name>
    <name type="synonym">Panicum italicum</name>
    <dbReference type="NCBI Taxonomy" id="4555"/>
    <lineage>
        <taxon>Eukaryota</taxon>
        <taxon>Viridiplantae</taxon>
        <taxon>Streptophyta</taxon>
        <taxon>Embryophyta</taxon>
        <taxon>Tracheophyta</taxon>
        <taxon>Spermatophyta</taxon>
        <taxon>Magnoliopsida</taxon>
        <taxon>Liliopsida</taxon>
        <taxon>Poales</taxon>
        <taxon>Poaceae</taxon>
        <taxon>PACMAD clade</taxon>
        <taxon>Panicoideae</taxon>
        <taxon>Panicodae</taxon>
        <taxon>Paniceae</taxon>
        <taxon>Cenchrinae</taxon>
        <taxon>Setaria</taxon>
    </lineage>
</organism>
<proteinExistence type="predicted"/>
<dbReference type="AlphaFoldDB" id="A0A368RQH9"/>
<sequence>MLLSQLYIPERTDNHGLLTCVADEIEPNIASPEVLFTMVPPCQCWQSQPRAWIYLSSEASTTRK</sequence>
<protein>
    <submittedName>
        <fullName evidence="1">Uncharacterized protein</fullName>
    </submittedName>
</protein>
<accession>A0A368RQH9</accession>
<name>A0A368RQH9_SETIT</name>
<gene>
    <name evidence="1" type="ORF">SETIT_7G006600v2</name>
</gene>
<reference evidence="1" key="1">
    <citation type="journal article" date="2012" name="Nat. Biotechnol.">
        <title>Reference genome sequence of the model plant Setaria.</title>
        <authorList>
            <person name="Bennetzen J.L."/>
            <person name="Schmutz J."/>
            <person name="Wang H."/>
            <person name="Percifield R."/>
            <person name="Hawkins J."/>
            <person name="Pontaroli A.C."/>
            <person name="Estep M."/>
            <person name="Feng L."/>
            <person name="Vaughn J.N."/>
            <person name="Grimwood J."/>
            <person name="Jenkins J."/>
            <person name="Barry K."/>
            <person name="Lindquist E."/>
            <person name="Hellsten U."/>
            <person name="Deshpande S."/>
            <person name="Wang X."/>
            <person name="Wu X."/>
            <person name="Mitros T."/>
            <person name="Triplett J."/>
            <person name="Yang X."/>
            <person name="Ye C.Y."/>
            <person name="Mauro-Herrera M."/>
            <person name="Wang L."/>
            <person name="Li P."/>
            <person name="Sharma M."/>
            <person name="Sharma R."/>
            <person name="Ronald P.C."/>
            <person name="Panaud O."/>
            <person name="Kellogg E.A."/>
            <person name="Brutnell T.P."/>
            <person name="Doust A.N."/>
            <person name="Tuskan G.A."/>
            <person name="Rokhsar D."/>
            <person name="Devos K.M."/>
        </authorList>
    </citation>
    <scope>NUCLEOTIDE SEQUENCE [LARGE SCALE GENOMIC DNA]</scope>
    <source>
        <strain evidence="1">Yugu1</strain>
    </source>
</reference>